<dbReference type="GO" id="GO:0009338">
    <property type="term" value="C:exodeoxyribonuclease V complex"/>
    <property type="evidence" value="ECO:0007669"/>
    <property type="project" value="TreeGrafter"/>
</dbReference>
<dbReference type="GO" id="GO:0006281">
    <property type="term" value="P:DNA repair"/>
    <property type="evidence" value="ECO:0007669"/>
    <property type="project" value="InterPro"/>
</dbReference>
<comment type="similarity">
    <text evidence="3">Belongs to the RecD family. RecD2 subfamily.</text>
</comment>
<evidence type="ECO:0000256" key="3">
    <source>
        <dbReference type="HAMAP-Rule" id="MF_01488"/>
    </source>
</evidence>
<dbReference type="Pfam" id="PF18335">
    <property type="entry name" value="SH3_13"/>
    <property type="match status" value="1"/>
</dbReference>
<dbReference type="Pfam" id="PF23139">
    <property type="entry name" value="OB_YrrC"/>
    <property type="match status" value="1"/>
</dbReference>
<evidence type="ECO:0000256" key="1">
    <source>
        <dbReference type="ARBA" id="ARBA00022741"/>
    </source>
</evidence>
<feature type="domain" description="Helix-hairpin-helix DNA-binding motif class 1" evidence="4">
    <location>
        <begin position="83"/>
        <end position="105"/>
    </location>
</feature>
<dbReference type="InterPro" id="IPR006345">
    <property type="entry name" value="RecD2"/>
</dbReference>
<dbReference type="InterPro" id="IPR050534">
    <property type="entry name" value="Coronavir_polyprotein_1ab"/>
</dbReference>
<comment type="caution">
    <text evidence="6">The sequence shown here is derived from an EMBL/GenBank/DDBJ whole genome shotgun (WGS) entry which is preliminary data.</text>
</comment>
<dbReference type="HAMAP" id="MF_01488">
    <property type="entry name" value="RecD2"/>
    <property type="match status" value="1"/>
</dbReference>
<dbReference type="EC" id="5.6.2.3" evidence="3"/>
<evidence type="ECO:0000313" key="7">
    <source>
        <dbReference type="Proteomes" id="UP000757890"/>
    </source>
</evidence>
<dbReference type="CDD" id="cd17933">
    <property type="entry name" value="DEXSc_RecD-like"/>
    <property type="match status" value="1"/>
</dbReference>
<dbReference type="SMART" id="SM00382">
    <property type="entry name" value="AAA"/>
    <property type="match status" value="1"/>
</dbReference>
<dbReference type="Gene3D" id="1.10.10.2220">
    <property type="match status" value="1"/>
</dbReference>
<dbReference type="InterPro" id="IPR003583">
    <property type="entry name" value="Hlx-hairpin-Hlx_DNA-bd_motif"/>
</dbReference>
<dbReference type="Pfam" id="PF14490">
    <property type="entry name" value="HHH_RecD2"/>
    <property type="match status" value="1"/>
</dbReference>
<dbReference type="GO" id="GO:0017116">
    <property type="term" value="F:single-stranded DNA helicase activity"/>
    <property type="evidence" value="ECO:0007669"/>
    <property type="project" value="TreeGrafter"/>
</dbReference>
<dbReference type="NCBIfam" id="TIGR01448">
    <property type="entry name" value="recD_rel"/>
    <property type="match status" value="1"/>
</dbReference>
<proteinExistence type="inferred from homology"/>
<keyword evidence="1 3" id="KW-0547">Nucleotide-binding</keyword>
<organism evidence="6 7">
    <name type="scientific">Dialister invisus</name>
    <dbReference type="NCBI Taxonomy" id="218538"/>
    <lineage>
        <taxon>Bacteria</taxon>
        <taxon>Bacillati</taxon>
        <taxon>Bacillota</taxon>
        <taxon>Negativicutes</taxon>
        <taxon>Veillonellales</taxon>
        <taxon>Veillonellaceae</taxon>
        <taxon>Dialister</taxon>
    </lineage>
</organism>
<dbReference type="Pfam" id="PF13245">
    <property type="entry name" value="AAA_19"/>
    <property type="match status" value="1"/>
</dbReference>
<feature type="binding site" evidence="3">
    <location>
        <begin position="343"/>
        <end position="347"/>
    </location>
    <ligand>
        <name>ATP</name>
        <dbReference type="ChEBI" id="CHEBI:30616"/>
    </ligand>
</feature>
<feature type="domain" description="Helix-hairpin-helix DNA-binding motif class 1" evidence="4">
    <location>
        <begin position="183"/>
        <end position="202"/>
    </location>
</feature>
<dbReference type="InterPro" id="IPR041451">
    <property type="entry name" value="RecD2_SH13"/>
</dbReference>
<dbReference type="Gene3D" id="1.10.150.20">
    <property type="entry name" value="5' to 3' exonuclease, C-terminal subdomain"/>
    <property type="match status" value="1"/>
</dbReference>
<dbReference type="Pfam" id="PF14520">
    <property type="entry name" value="HHH_5"/>
    <property type="match status" value="1"/>
</dbReference>
<dbReference type="EMBL" id="JABZMK010000001">
    <property type="protein sequence ID" value="MBF1128632.1"/>
    <property type="molecule type" value="Genomic_DNA"/>
</dbReference>
<keyword evidence="3" id="KW-0238">DNA-binding</keyword>
<dbReference type="CDD" id="cd18809">
    <property type="entry name" value="SF1_C_RecD"/>
    <property type="match status" value="1"/>
</dbReference>
<dbReference type="InterPro" id="IPR010994">
    <property type="entry name" value="RuvA_2-like"/>
</dbReference>
<dbReference type="RefSeq" id="WP_276638434.1">
    <property type="nucleotide sequence ID" value="NZ_CAUBXZ010000001.1"/>
</dbReference>
<dbReference type="AlphaFoldDB" id="A0A930B6T0"/>
<feature type="domain" description="AAA+ ATPase" evidence="5">
    <location>
        <begin position="332"/>
        <end position="536"/>
    </location>
</feature>
<dbReference type="InterPro" id="IPR029493">
    <property type="entry name" value="RecD2-like_HHH"/>
</dbReference>
<dbReference type="GO" id="GO:0003677">
    <property type="term" value="F:DNA binding"/>
    <property type="evidence" value="ECO:0007669"/>
    <property type="project" value="UniProtKB-UniRule"/>
</dbReference>
<dbReference type="Gene3D" id="2.30.30.940">
    <property type="match status" value="1"/>
</dbReference>
<gene>
    <name evidence="3" type="primary">recD2</name>
    <name evidence="6" type="ORF">HXL70_01080</name>
</gene>
<dbReference type="GO" id="GO:0006310">
    <property type="term" value="P:DNA recombination"/>
    <property type="evidence" value="ECO:0007669"/>
    <property type="project" value="InterPro"/>
</dbReference>
<dbReference type="GO" id="GO:0005524">
    <property type="term" value="F:ATP binding"/>
    <property type="evidence" value="ECO:0007669"/>
    <property type="project" value="UniProtKB-UniRule"/>
</dbReference>
<evidence type="ECO:0000313" key="6">
    <source>
        <dbReference type="EMBL" id="MBF1128632.1"/>
    </source>
</evidence>
<dbReference type="Proteomes" id="UP000757890">
    <property type="component" value="Unassembled WGS sequence"/>
</dbReference>
<dbReference type="GO" id="GO:0043139">
    <property type="term" value="F:5'-3' DNA helicase activity"/>
    <property type="evidence" value="ECO:0007669"/>
    <property type="project" value="UniProtKB-UniRule"/>
</dbReference>
<evidence type="ECO:0000259" key="5">
    <source>
        <dbReference type="SMART" id="SM00382"/>
    </source>
</evidence>
<keyword evidence="2 3" id="KW-0067">ATP-binding</keyword>
<name>A0A930B6T0_9FIRM</name>
<evidence type="ECO:0000259" key="4">
    <source>
        <dbReference type="SMART" id="SM00278"/>
    </source>
</evidence>
<dbReference type="InterPro" id="IPR055446">
    <property type="entry name" value="RecD2_N_OB"/>
</dbReference>
<dbReference type="GO" id="GO:0016787">
    <property type="term" value="F:hydrolase activity"/>
    <property type="evidence" value="ECO:0007669"/>
    <property type="project" value="UniProtKB-KW"/>
</dbReference>
<dbReference type="Gene3D" id="3.40.50.300">
    <property type="entry name" value="P-loop containing nucleotide triphosphate hydrolases"/>
    <property type="match status" value="2"/>
</dbReference>
<keyword evidence="3" id="KW-0413">Isomerase</keyword>
<dbReference type="PANTHER" id="PTHR43788">
    <property type="entry name" value="DNA2/NAM7 HELICASE FAMILY MEMBER"/>
    <property type="match status" value="1"/>
</dbReference>
<dbReference type="SUPFAM" id="SSF52540">
    <property type="entry name" value="P-loop containing nucleoside triphosphate hydrolases"/>
    <property type="match status" value="2"/>
</dbReference>
<dbReference type="PANTHER" id="PTHR43788:SF6">
    <property type="entry name" value="DNA HELICASE B"/>
    <property type="match status" value="1"/>
</dbReference>
<protein>
    <recommendedName>
        <fullName evidence="3">ATP-dependent RecD2 DNA helicase</fullName>
        <ecNumber evidence="3">5.6.2.3</ecNumber>
    </recommendedName>
    <alternativeName>
        <fullName evidence="3">DNA 5'-3' helicase subunit RecD2</fullName>
    </alternativeName>
</protein>
<feature type="domain" description="Helix-hairpin-helix DNA-binding motif class 1" evidence="4">
    <location>
        <begin position="119"/>
        <end position="138"/>
    </location>
</feature>
<dbReference type="Pfam" id="PF13538">
    <property type="entry name" value="UvrD_C_2"/>
    <property type="match status" value="1"/>
</dbReference>
<accession>A0A930B6T0</accession>
<dbReference type="InterPro" id="IPR027785">
    <property type="entry name" value="UvrD-like_helicase_C"/>
</dbReference>
<dbReference type="InterPro" id="IPR027417">
    <property type="entry name" value="P-loop_NTPase"/>
</dbReference>
<comment type="catalytic activity">
    <reaction evidence="3">
        <text>ATP + H2O = ADP + phosphate + H(+)</text>
        <dbReference type="Rhea" id="RHEA:13065"/>
        <dbReference type="ChEBI" id="CHEBI:15377"/>
        <dbReference type="ChEBI" id="CHEBI:15378"/>
        <dbReference type="ChEBI" id="CHEBI:30616"/>
        <dbReference type="ChEBI" id="CHEBI:43474"/>
        <dbReference type="ChEBI" id="CHEBI:456216"/>
        <dbReference type="EC" id="5.6.2.3"/>
    </reaction>
</comment>
<keyword evidence="3 6" id="KW-0347">Helicase</keyword>
<reference evidence="6" key="1">
    <citation type="submission" date="2020-04" db="EMBL/GenBank/DDBJ databases">
        <title>Deep metagenomics examines the oral microbiome during advanced dental caries in children, revealing novel taxa and co-occurrences with host molecules.</title>
        <authorList>
            <person name="Baker J.L."/>
            <person name="Morton J.T."/>
            <person name="Dinis M."/>
            <person name="Alvarez R."/>
            <person name="Tran N.C."/>
            <person name="Knight R."/>
            <person name="Edlund A."/>
        </authorList>
    </citation>
    <scope>NUCLEOTIDE SEQUENCE</scope>
    <source>
        <strain evidence="6">JCVI_32_bin.14</strain>
    </source>
</reference>
<dbReference type="InterPro" id="IPR003593">
    <property type="entry name" value="AAA+_ATPase"/>
</dbReference>
<evidence type="ECO:0000256" key="2">
    <source>
        <dbReference type="ARBA" id="ARBA00022840"/>
    </source>
</evidence>
<dbReference type="SMART" id="SM00278">
    <property type="entry name" value="HhH1"/>
    <property type="match status" value="3"/>
</dbReference>
<sequence length="709" mass="79128">MTEELRGVVKAVIFKSKDESYCVFRIEEKESGTSVTVTGNIVIPYVGENVVVRGGWLRHPRFGLQFRAAILERMKPEAADEVEQFLASGLISGIGPSMAKRIVQHFGKKTLEIFERNIDALSEVPGIGQKTLERIKDSYSGISAMQEVIMFLQSLGISERFALPMQQLYGDDVMKVVREDPYRMVSEIPGLGFKNVDRIALSEGIIPEDSDRIVHGIFYILSQAVSGGHVCGPSDQVYTAASELLRVSPEIVETVGREAVDFGTVPSVVYEGKTYLYLPYLYEAETESAYRVHHLMEAGPLGSANLAIERFEKENGFRLAKEQRDAVEKSMKAGMMVITGGPGTGKTTLIRAIITAAEQNGLEPALMAPTGRAAKRLAISSGRDADTIHKALEASVRETGRTYFERNEANPLEEDLIIVDEASMLDISLFYHLLCALKDGARLILVGDIDQLPPVGAGEPLKDLMSWGYVPIVRLKRIFRQEEGSGIVENAALIRKGEMCVPDEAGEFRIVYAADDEDAYRIVMDLCRELNYGNEENKMLLQVLSPMYRGVCGVDHLNESLQEMIHGEKVPDGMKFFPGDKVMQTRNDYEKGIYNGDVGTVWTATPQKVFVHYFDKEVVYEGEERFDLRLAYAVTVHKSQGSEYETVIFILRPSQHNMLQRNLLYTGVTRARKNTILVTAPDALRRALAIQHTGNRYSLFLPFLNHEAL</sequence>
<dbReference type="SUPFAM" id="SSF47781">
    <property type="entry name" value="RuvA domain 2-like"/>
    <property type="match status" value="1"/>
</dbReference>
<comment type="function">
    <text evidence="3">DNA-dependent ATPase and ATP-dependent 5'-3' DNA helicase. Has no activity on blunt DNA or DNA with 3'-overhangs, requires at least 10 bases of 5'-ssDNA for helicase activity.</text>
</comment>
<keyword evidence="3" id="KW-0378">Hydrolase</keyword>